<comment type="caution">
    <text evidence="3">The sequence shown here is derived from an EMBL/GenBank/DDBJ whole genome shotgun (WGS) entry which is preliminary data.</text>
</comment>
<name>A0A327MCZ1_9PROT</name>
<evidence type="ECO:0000259" key="2">
    <source>
        <dbReference type="Pfam" id="PF00345"/>
    </source>
</evidence>
<organism evidence="3 4">
    <name type="scientific">Roseicella frigidaeris</name>
    <dbReference type="NCBI Taxonomy" id="2230885"/>
    <lineage>
        <taxon>Bacteria</taxon>
        <taxon>Pseudomonadati</taxon>
        <taxon>Pseudomonadota</taxon>
        <taxon>Alphaproteobacteria</taxon>
        <taxon>Acetobacterales</taxon>
        <taxon>Roseomonadaceae</taxon>
        <taxon>Roseicella</taxon>
    </lineage>
</organism>
<dbReference type="InterPro" id="IPR013783">
    <property type="entry name" value="Ig-like_fold"/>
</dbReference>
<feature type="compositionally biased region" description="Basic and acidic residues" evidence="1">
    <location>
        <begin position="19"/>
        <end position="28"/>
    </location>
</feature>
<evidence type="ECO:0000313" key="3">
    <source>
        <dbReference type="EMBL" id="RAI59974.1"/>
    </source>
</evidence>
<dbReference type="InterPro" id="IPR008962">
    <property type="entry name" value="PapD-like_sf"/>
</dbReference>
<proteinExistence type="predicted"/>
<keyword evidence="4" id="KW-1185">Reference proteome</keyword>
<dbReference type="PANTHER" id="PTHR30251:SF4">
    <property type="entry name" value="SLR1668 PROTEIN"/>
    <property type="match status" value="1"/>
</dbReference>
<evidence type="ECO:0000313" key="4">
    <source>
        <dbReference type="Proteomes" id="UP000249065"/>
    </source>
</evidence>
<gene>
    <name evidence="3" type="ORF">DOO78_06950</name>
</gene>
<dbReference type="SUPFAM" id="SSF49354">
    <property type="entry name" value="PapD-like"/>
    <property type="match status" value="1"/>
</dbReference>
<dbReference type="PANTHER" id="PTHR30251">
    <property type="entry name" value="PILUS ASSEMBLY CHAPERONE"/>
    <property type="match status" value="1"/>
</dbReference>
<dbReference type="InterPro" id="IPR016147">
    <property type="entry name" value="Pili_assmbl_chaperone_N"/>
</dbReference>
<dbReference type="GO" id="GO:0071555">
    <property type="term" value="P:cell wall organization"/>
    <property type="evidence" value="ECO:0007669"/>
    <property type="project" value="InterPro"/>
</dbReference>
<dbReference type="Gene3D" id="2.60.40.10">
    <property type="entry name" value="Immunoglobulins"/>
    <property type="match status" value="1"/>
</dbReference>
<dbReference type="Proteomes" id="UP000249065">
    <property type="component" value="Unassembled WGS sequence"/>
</dbReference>
<dbReference type="OrthoDB" id="511700at2"/>
<feature type="compositionally biased region" description="Basic residues" evidence="1">
    <location>
        <begin position="1"/>
        <end position="18"/>
    </location>
</feature>
<dbReference type="EMBL" id="QLIX01000003">
    <property type="protein sequence ID" value="RAI59974.1"/>
    <property type="molecule type" value="Genomic_DNA"/>
</dbReference>
<sequence length="279" mass="29410">MEPRLPRARLPRQRRGRTRGGDGSDGRPEPAGPRPSTRSTTMVRKLIPILAGAALAMLAALPGGPARAASIEVAPVVIALAPDQRSAVVTLTNRSGEPTAAQLRAFAWRQSATQEELAPTEELLVSPPVFRLAPGASQVVRLVLRPAAAAAERSFRLLVDELPPPIPGATGVRMALRLSLPVFAPPPAAPPAALAWRLSPEGRLSVTNTGQRHERLTELRLTAADGSVIPLQAPATPYVLAGAERHWVLARAQRPGQAMRLAGRATGGSFEVTLGPAPR</sequence>
<feature type="region of interest" description="Disordered" evidence="1">
    <location>
        <begin position="1"/>
        <end position="42"/>
    </location>
</feature>
<dbReference type="AlphaFoldDB" id="A0A327MCZ1"/>
<evidence type="ECO:0000256" key="1">
    <source>
        <dbReference type="SAM" id="MobiDB-lite"/>
    </source>
</evidence>
<reference evidence="4" key="1">
    <citation type="submission" date="2018-06" db="EMBL/GenBank/DDBJ databases">
        <authorList>
            <person name="Khan S.A."/>
        </authorList>
    </citation>
    <scope>NUCLEOTIDE SEQUENCE [LARGE SCALE GENOMIC DNA]</scope>
    <source>
        <strain evidence="4">DB-1506</strain>
    </source>
</reference>
<protein>
    <recommendedName>
        <fullName evidence="2">Pili assembly chaperone N-terminal domain-containing protein</fullName>
    </recommendedName>
</protein>
<dbReference type="GO" id="GO:0030288">
    <property type="term" value="C:outer membrane-bounded periplasmic space"/>
    <property type="evidence" value="ECO:0007669"/>
    <property type="project" value="InterPro"/>
</dbReference>
<accession>A0A327MCZ1</accession>
<dbReference type="Pfam" id="PF00345">
    <property type="entry name" value="PapD_N"/>
    <property type="match status" value="1"/>
</dbReference>
<feature type="domain" description="Pili assembly chaperone N-terminal" evidence="2">
    <location>
        <begin position="71"/>
        <end position="188"/>
    </location>
</feature>
<dbReference type="InterPro" id="IPR050643">
    <property type="entry name" value="Periplasmic_pilus_chap"/>
</dbReference>